<protein>
    <submittedName>
        <fullName evidence="1 2">Ubiquitin-protein ligase</fullName>
    </submittedName>
</protein>
<keyword evidence="3" id="KW-1185">Reference proteome</keyword>
<dbReference type="Proteomes" id="UP000002320">
    <property type="component" value="Unassembled WGS sequence"/>
</dbReference>
<evidence type="ECO:0000313" key="2">
    <source>
        <dbReference type="EnsemblMetazoa" id="CPIJ000044-PA"/>
    </source>
</evidence>
<accession>B0VZ16</accession>
<dbReference type="InParanoid" id="B0VZ16"/>
<organism>
    <name type="scientific">Culex quinquefasciatus</name>
    <name type="common">Southern house mosquito</name>
    <name type="synonym">Culex pungens</name>
    <dbReference type="NCBI Taxonomy" id="7176"/>
    <lineage>
        <taxon>Eukaryota</taxon>
        <taxon>Metazoa</taxon>
        <taxon>Ecdysozoa</taxon>
        <taxon>Arthropoda</taxon>
        <taxon>Hexapoda</taxon>
        <taxon>Insecta</taxon>
        <taxon>Pterygota</taxon>
        <taxon>Neoptera</taxon>
        <taxon>Endopterygota</taxon>
        <taxon>Diptera</taxon>
        <taxon>Nematocera</taxon>
        <taxon>Culicoidea</taxon>
        <taxon>Culicidae</taxon>
        <taxon>Culicinae</taxon>
        <taxon>Culicini</taxon>
        <taxon>Culex</taxon>
        <taxon>Culex</taxon>
    </lineage>
</organism>
<dbReference type="VEuPathDB" id="VectorBase:CPIJ000044"/>
<dbReference type="KEGG" id="cqu:CpipJ_CPIJ000044"/>
<proteinExistence type="predicted"/>
<dbReference type="GO" id="GO:0016874">
    <property type="term" value="F:ligase activity"/>
    <property type="evidence" value="ECO:0007669"/>
    <property type="project" value="UniProtKB-KW"/>
</dbReference>
<sequence>MIEDLKEVIFEVDGRCRSGGCPLLRKDDLQLIKSGDFPVERVADLRRKLPTVCCYKMDAALTPAENCTEYERIIPRSTIRSTTMEVEQRPKKKTPFKMAITTHLFGCLTIQRKPQLCTQEQTASILRKLHPTAQLIQDLYEYLVIENVFSAAAQVHMTVLISDIVKEVQQELGCSKSVGEKVPIKGVQV</sequence>
<dbReference type="STRING" id="7176.B0VZ16"/>
<dbReference type="EnsemblMetazoa" id="CPIJ000044-RA">
    <property type="protein sequence ID" value="CPIJ000044-PA"/>
    <property type="gene ID" value="CPIJ000044"/>
</dbReference>
<gene>
    <name evidence="2" type="primary">6030803</name>
    <name evidence="1" type="ORF">CpipJ_CPIJ000044</name>
</gene>
<keyword evidence="1" id="KW-0436">Ligase</keyword>
<dbReference type="EMBL" id="DS231813">
    <property type="protein sequence ID" value="EDS25667.1"/>
    <property type="molecule type" value="Genomic_DNA"/>
</dbReference>
<reference evidence="1" key="1">
    <citation type="submission" date="2007-03" db="EMBL/GenBank/DDBJ databases">
        <title>Annotation of Culex pipiens quinquefasciatus.</title>
        <authorList>
            <consortium name="The Broad Institute Genome Sequencing Platform"/>
            <person name="Atkinson P.W."/>
            <person name="Hemingway J."/>
            <person name="Christensen B.M."/>
            <person name="Higgs S."/>
            <person name="Kodira C."/>
            <person name="Hannick L."/>
            <person name="Megy K."/>
            <person name="O'Leary S."/>
            <person name="Pearson M."/>
            <person name="Haas B.J."/>
            <person name="Mauceli E."/>
            <person name="Wortman J.R."/>
            <person name="Lee N.H."/>
            <person name="Guigo R."/>
            <person name="Stanke M."/>
            <person name="Alvarado L."/>
            <person name="Amedeo P."/>
            <person name="Antoine C.H."/>
            <person name="Arensburger P."/>
            <person name="Bidwell S.L."/>
            <person name="Crawford M."/>
            <person name="Camaro F."/>
            <person name="Devon K."/>
            <person name="Engels R."/>
            <person name="Hammond M."/>
            <person name="Howarth C."/>
            <person name="Koehrsen M."/>
            <person name="Lawson D."/>
            <person name="Montgomery P."/>
            <person name="Nene V."/>
            <person name="Nusbaum C."/>
            <person name="Puiu D."/>
            <person name="Romero-Severson J."/>
            <person name="Severson D.W."/>
            <person name="Shumway M."/>
            <person name="Sisk P."/>
            <person name="Stolte C."/>
            <person name="Zeng Q."/>
            <person name="Eisenstadt E."/>
            <person name="Fraser-Liggett C."/>
            <person name="Strausberg R."/>
            <person name="Galagan J."/>
            <person name="Birren B."/>
            <person name="Collins F.H."/>
        </authorList>
    </citation>
    <scope>NUCLEOTIDE SEQUENCE [LARGE SCALE GENOMIC DNA]</scope>
    <source>
        <strain evidence="1">JHB</strain>
    </source>
</reference>
<evidence type="ECO:0000313" key="3">
    <source>
        <dbReference type="Proteomes" id="UP000002320"/>
    </source>
</evidence>
<dbReference type="AlphaFoldDB" id="B0VZ16"/>
<name>B0VZ16_CULQU</name>
<dbReference type="HOGENOM" id="CLU_1435733_0_0_1"/>
<evidence type="ECO:0000313" key="1">
    <source>
        <dbReference type="EMBL" id="EDS25667.1"/>
    </source>
</evidence>
<reference evidence="2" key="2">
    <citation type="submission" date="2020-05" db="UniProtKB">
        <authorList>
            <consortium name="EnsemblMetazoa"/>
        </authorList>
    </citation>
    <scope>IDENTIFICATION</scope>
    <source>
        <strain evidence="2">JHB</strain>
    </source>
</reference>